<name>A0A7D4BYB0_9BACT</name>
<gene>
    <name evidence="1" type="ORF">FHG85_01445</name>
</gene>
<organism evidence="1 2">
    <name type="scientific">Tenuifilum thalassicum</name>
    <dbReference type="NCBI Taxonomy" id="2590900"/>
    <lineage>
        <taxon>Bacteria</taxon>
        <taxon>Pseudomonadati</taxon>
        <taxon>Bacteroidota</taxon>
        <taxon>Bacteroidia</taxon>
        <taxon>Bacteroidales</taxon>
        <taxon>Tenuifilaceae</taxon>
        <taxon>Tenuifilum</taxon>
    </lineage>
</organism>
<dbReference type="InterPro" id="IPR008947">
    <property type="entry name" value="PLipase_C/P1_nuclease_dom_sf"/>
</dbReference>
<dbReference type="EMBL" id="CP041345">
    <property type="protein sequence ID" value="QKG78984.1"/>
    <property type="molecule type" value="Genomic_DNA"/>
</dbReference>
<evidence type="ECO:0008006" key="3">
    <source>
        <dbReference type="Google" id="ProtNLM"/>
    </source>
</evidence>
<protein>
    <recommendedName>
        <fullName evidence="3">Phospholipase</fullName>
    </recommendedName>
</protein>
<evidence type="ECO:0000313" key="1">
    <source>
        <dbReference type="EMBL" id="QKG78984.1"/>
    </source>
</evidence>
<sequence length="445" mass="50874">MKKIRVSLILWLTACLITLPLMSKAWSEHPLLAYPVLSNIPDLVNKQPIEVESLKSFLIKNEKEIENFLKEYEEWAVANLPNYAPLPKDLYFKATGNPDDIVIRFLTAVRLNPNIKLKLYLHLLPNQEVGERTLVSASELTTLKDVSALSHINYVLLSEGDKVQPIDVLCTANDEPDYGFDLGLFEDNNTEFGKRYGFGVQPFGDPKLEYGSQAPFHMGFYHEAKIVYAFGPFLKKTYPEFRISLFKALSEFAFSTGNDYWGWRFMGWGMHYLGDQSMPYHTAPLPGMSALRMIWINLKAMLGFPKSKNNAVQLVSNKHSVLEQFQWLALRDAYNNYDSNPLIAALKEGKTIVPYSNDFVRNVISKESVERSKKVDKALKTYCPPLLVKNPEFEVNNSAELNNLMQEIRNYKGDDAVNQLSNLLAEMLRTYSMSLRSYYNAIVKD</sequence>
<proteinExistence type="predicted"/>
<dbReference type="GO" id="GO:0016788">
    <property type="term" value="F:hydrolase activity, acting on ester bonds"/>
    <property type="evidence" value="ECO:0007669"/>
    <property type="project" value="InterPro"/>
</dbReference>
<evidence type="ECO:0000313" key="2">
    <source>
        <dbReference type="Proteomes" id="UP000500961"/>
    </source>
</evidence>
<dbReference type="RefSeq" id="WP_173072501.1">
    <property type="nucleotide sequence ID" value="NZ_CP041345.1"/>
</dbReference>
<dbReference type="SUPFAM" id="SSF48537">
    <property type="entry name" value="Phospholipase C/P1 nuclease"/>
    <property type="match status" value="1"/>
</dbReference>
<accession>A0A7D4BYB0</accession>
<dbReference type="AlphaFoldDB" id="A0A7D4BYB0"/>
<dbReference type="Proteomes" id="UP000500961">
    <property type="component" value="Chromosome"/>
</dbReference>
<reference evidence="1 2" key="1">
    <citation type="submission" date="2019-07" db="EMBL/GenBank/DDBJ databases">
        <title>Thalassofilum flectens gen. nov., sp. nov., a novel moderate thermophilic anaerobe from a shallow sea hot spring in Kunashir Island (Russia), representing a new family in the order Bacteroidales, and proposal of Thalassofilacea fam. nov.</title>
        <authorList>
            <person name="Kochetkova T.V."/>
            <person name="Podosokorskaya O.A."/>
            <person name="Novikov A."/>
            <person name="Elcheninov A.G."/>
            <person name="Toshchakov S.V."/>
            <person name="Kublanov I.V."/>
        </authorList>
    </citation>
    <scope>NUCLEOTIDE SEQUENCE [LARGE SCALE GENOMIC DNA]</scope>
    <source>
        <strain evidence="1 2">38-H</strain>
    </source>
</reference>
<dbReference type="KEGG" id="ttz:FHG85_01445"/>
<keyword evidence="2" id="KW-1185">Reference proteome</keyword>
<dbReference type="Gene3D" id="1.10.575.10">
    <property type="entry name" value="P1 Nuclease"/>
    <property type="match status" value="1"/>
</dbReference>